<name>A0A0F9FFV0_9ZZZZ</name>
<proteinExistence type="predicted"/>
<dbReference type="AlphaFoldDB" id="A0A0F9FFV0"/>
<evidence type="ECO:0000313" key="1">
    <source>
        <dbReference type="EMBL" id="KKL77301.1"/>
    </source>
</evidence>
<comment type="caution">
    <text evidence="1">The sequence shown here is derived from an EMBL/GenBank/DDBJ whole genome shotgun (WGS) entry which is preliminary data.</text>
</comment>
<organism evidence="1">
    <name type="scientific">marine sediment metagenome</name>
    <dbReference type="NCBI Taxonomy" id="412755"/>
    <lineage>
        <taxon>unclassified sequences</taxon>
        <taxon>metagenomes</taxon>
        <taxon>ecological metagenomes</taxon>
    </lineage>
</organism>
<dbReference type="EMBL" id="LAZR01023789">
    <property type="protein sequence ID" value="KKL77301.1"/>
    <property type="molecule type" value="Genomic_DNA"/>
</dbReference>
<gene>
    <name evidence="1" type="ORF">LCGC14_2036200</name>
</gene>
<sequence length="155" mass="17398">MNYEEMRAMEQTHVCAQCGGRLSTKWDPGKSFYRLGCGRDPNHQGFSRIPSAEEELQRGLAPASNMSKEDHRVFEGQFEQRIGPSLLPKADLETGQALEQGQLQGLIAWAEVVSLRPYLGHVAIMRGKPYVTIDGYYYLARRRGRSLSIGVRPAT</sequence>
<reference evidence="1" key="1">
    <citation type="journal article" date="2015" name="Nature">
        <title>Complex archaea that bridge the gap between prokaryotes and eukaryotes.</title>
        <authorList>
            <person name="Spang A."/>
            <person name="Saw J.H."/>
            <person name="Jorgensen S.L."/>
            <person name="Zaremba-Niedzwiedzka K."/>
            <person name="Martijn J."/>
            <person name="Lind A.E."/>
            <person name="van Eijk R."/>
            <person name="Schleper C."/>
            <person name="Guy L."/>
            <person name="Ettema T.J."/>
        </authorList>
    </citation>
    <scope>NUCLEOTIDE SEQUENCE</scope>
</reference>
<protein>
    <submittedName>
        <fullName evidence="1">Uncharacterized protein</fullName>
    </submittedName>
</protein>
<feature type="non-terminal residue" evidence="1">
    <location>
        <position position="155"/>
    </location>
</feature>
<accession>A0A0F9FFV0</accession>